<reference evidence="2" key="1">
    <citation type="journal article" date="2023" name="Hortic. Res.">
        <title>A chromosome-level phased genome enabling allele-level studies in sweet orange: a case study on citrus Huanglongbing tolerance.</title>
        <authorList>
            <person name="Wu B."/>
            <person name="Yu Q."/>
            <person name="Deng Z."/>
            <person name="Duan Y."/>
            <person name="Luo F."/>
            <person name="Gmitter F. Jr."/>
        </authorList>
    </citation>
    <scope>NUCLEOTIDE SEQUENCE [LARGE SCALE GENOMIC DNA]</scope>
    <source>
        <strain evidence="2">cv. Valencia</strain>
    </source>
</reference>
<dbReference type="Proteomes" id="UP000829398">
    <property type="component" value="Chromosome 2"/>
</dbReference>
<dbReference type="EMBL" id="CM039171">
    <property type="protein sequence ID" value="KAH9792939.1"/>
    <property type="molecule type" value="Genomic_DNA"/>
</dbReference>
<protein>
    <submittedName>
        <fullName evidence="1">Uncharacterized protein</fullName>
    </submittedName>
</protein>
<organism evidence="1 2">
    <name type="scientific">Citrus sinensis</name>
    <name type="common">Sweet orange</name>
    <name type="synonym">Citrus aurantium var. sinensis</name>
    <dbReference type="NCBI Taxonomy" id="2711"/>
    <lineage>
        <taxon>Eukaryota</taxon>
        <taxon>Viridiplantae</taxon>
        <taxon>Streptophyta</taxon>
        <taxon>Embryophyta</taxon>
        <taxon>Tracheophyta</taxon>
        <taxon>Spermatophyta</taxon>
        <taxon>Magnoliopsida</taxon>
        <taxon>eudicotyledons</taxon>
        <taxon>Gunneridae</taxon>
        <taxon>Pentapetalae</taxon>
        <taxon>rosids</taxon>
        <taxon>malvids</taxon>
        <taxon>Sapindales</taxon>
        <taxon>Rutaceae</taxon>
        <taxon>Aurantioideae</taxon>
        <taxon>Citrus</taxon>
    </lineage>
</organism>
<comment type="caution">
    <text evidence="1">The sequence shown here is derived from an EMBL/GenBank/DDBJ whole genome shotgun (WGS) entry which is preliminary data.</text>
</comment>
<proteinExistence type="predicted"/>
<name>A0ACB8N4W7_CITSI</name>
<sequence>MAAPSAAPPGIGVSITTVKLNNENFVLWSRGVVKSLTTQGKENYLTDEPPAKIERTCRRLNKERREALQEQQIIMASEALHGNEDSRPLRDYAVPTVNGARSSIAHPVVQANNFEIKPAIIQMIQTSVQFAGMPNDDPNAHIANFLKICDTFKQNGVSDNAIRLRLFPFSLRDKPKEWLNSLPTGTITTWDGLVQKFLAKYFPPAKTAKLRNDITTFAQFEMESLYEAWERYKDLLRKCPHHGLLVWLQVQTFYNGLRSNTRTMIDAAAGGTLMGKTPEATYELLEEIASNNYQWTSERSMPRKILGAHNVDVVTALSAQMTALSNKLEHLNVSTIQTQRQQNNPYSNTYNPGWRNHPNLSWNNTQNTLAPPPGFQPQEKKSNVEDALTQLTTNMSQFMTKTETTFQNQAASIRNLEVQVGQIANLLSSRQHGSLPSNTETNPKEQVNAIILSSDALEKMPLYAKFMKEMLSNKRKLEEHETVMLTEDCTAILQNKLPPKLKDPGSFNIPCTIGNCYFDKALCDLGASIHLMPFSVFKKLGLGEPKATTVTLQLADRSIKYPRGIVEDVLVKVDKFIFPADFIVLDMAEDIELPLILGRPFLATGRALIDVQEGKLILRVQNEQAIFNVSTPIKYPTELKECFQEDTMDIKMAKPFKDEHLSDPPDIYIIQKQSINEDASPHFRGKRPNCKKLGQEKGSSLDPNPLSTSPPIPSPVIPVIQPDKPLQFYVRKKSHPQLSQEGDTTPSNPSTIQESFSDQDPLPVPEVSDLDLPIALRKVISLPKHYQKALTHPGWWSAMKKEIKALSDRDTWDLQILPKDKEVVGCRWVFVIKYHPDGTIERLKARLVAKGFTQTYEVDYLETFSPVARLNSVRVVISLAVFHDWPLCQLDVKNVFLYGDLKEEVYMEQPSGFVARGSLAWCVN</sequence>
<accession>A0ACB8N4W7</accession>
<keyword evidence="2" id="KW-1185">Reference proteome</keyword>
<gene>
    <name evidence="1" type="ORF">KPL71_004353</name>
</gene>
<evidence type="ECO:0000313" key="1">
    <source>
        <dbReference type="EMBL" id="KAH9792939.1"/>
    </source>
</evidence>
<evidence type="ECO:0000313" key="2">
    <source>
        <dbReference type="Proteomes" id="UP000829398"/>
    </source>
</evidence>